<evidence type="ECO:0000313" key="4">
    <source>
        <dbReference type="Proteomes" id="UP000005408"/>
    </source>
</evidence>
<dbReference type="InterPro" id="IPR000242">
    <property type="entry name" value="PTP_cat"/>
</dbReference>
<dbReference type="GO" id="GO:0004725">
    <property type="term" value="F:protein tyrosine phosphatase activity"/>
    <property type="evidence" value="ECO:0007669"/>
    <property type="project" value="InterPro"/>
</dbReference>
<dbReference type="InterPro" id="IPR050348">
    <property type="entry name" value="Protein-Tyr_Phosphatase"/>
</dbReference>
<protein>
    <recommendedName>
        <fullName evidence="5">Receptor-type tyrosine-protein phosphatase kappa</fullName>
    </recommendedName>
</protein>
<dbReference type="SUPFAM" id="SSF52799">
    <property type="entry name" value="(Phosphotyrosine protein) phosphatases II"/>
    <property type="match status" value="2"/>
</dbReference>
<feature type="domain" description="Tyrosine-protein phosphatase" evidence="1">
    <location>
        <begin position="1"/>
        <end position="171"/>
    </location>
</feature>
<evidence type="ECO:0000259" key="2">
    <source>
        <dbReference type="PROSITE" id="PS50056"/>
    </source>
</evidence>
<dbReference type="CDD" id="cd00047">
    <property type="entry name" value="PTPc"/>
    <property type="match status" value="1"/>
</dbReference>
<dbReference type="PANTHER" id="PTHR19134:SF561">
    <property type="entry name" value="PROTEIN TYROSINE PHOSPHATASE 36E, ISOFORM A"/>
    <property type="match status" value="1"/>
</dbReference>
<dbReference type="SMART" id="SM00404">
    <property type="entry name" value="PTPc_motif"/>
    <property type="match status" value="1"/>
</dbReference>
<dbReference type="InterPro" id="IPR029021">
    <property type="entry name" value="Prot-tyrosine_phosphatase-like"/>
</dbReference>
<name>A0A8W8P2Q1_MAGGI</name>
<dbReference type="PROSITE" id="PS50055">
    <property type="entry name" value="TYR_PHOSPHATASE_PTP"/>
    <property type="match status" value="1"/>
</dbReference>
<dbReference type="InterPro" id="IPR016130">
    <property type="entry name" value="Tyr_Pase_AS"/>
</dbReference>
<accession>A0A8W8P2Q1</accession>
<sequence>MVWQERVEQVVMLTNLMEGAKAKCSQYWPELETDANFDIFTITTVDERHHAYYVIRKLNVTHTTINENRVVTQYHYTAWPDHDTPDPLCLLLFHNHVTRTKITRHKVPTLVHCSAGIGRTGTYIAIDALCEEGQHRSEINIAEYEQYKTIFLTLNEMFKAPAGVQTEIDYQKSLQLAKRDHHAFVSTVKKEFQKLLSIRHCYSENDYKMALTQASTSIRALDQYALFLTSSVPERENYINAIPLPSFIHSNAFIITHYQTTGNSVDFIRLITDYESDIVVCMEPLCNVEFSSDGPWSIEIVEPTLTLTQDYSQTASQFLSLVSFVQSVKTHNPITVVSRDGAALCGVFCAVYNLIQQLTMDEEIDVFSGQTPTNTTS</sequence>
<dbReference type="InterPro" id="IPR003595">
    <property type="entry name" value="Tyr_Pase_cat"/>
</dbReference>
<dbReference type="Proteomes" id="UP000005408">
    <property type="component" value="Unassembled WGS sequence"/>
</dbReference>
<evidence type="ECO:0008006" key="5">
    <source>
        <dbReference type="Google" id="ProtNLM"/>
    </source>
</evidence>
<feature type="domain" description="Tyrosine specific protein phosphatases" evidence="2">
    <location>
        <begin position="108"/>
        <end position="143"/>
    </location>
</feature>
<keyword evidence="4" id="KW-1185">Reference proteome</keyword>
<dbReference type="Pfam" id="PF00102">
    <property type="entry name" value="Y_phosphatase"/>
    <property type="match status" value="2"/>
</dbReference>
<dbReference type="PROSITE" id="PS50056">
    <property type="entry name" value="TYR_PHOSPHATASE_2"/>
    <property type="match status" value="1"/>
</dbReference>
<dbReference type="SMART" id="SM00194">
    <property type="entry name" value="PTPc"/>
    <property type="match status" value="1"/>
</dbReference>
<organism evidence="3 4">
    <name type="scientific">Magallana gigas</name>
    <name type="common">Pacific oyster</name>
    <name type="synonym">Crassostrea gigas</name>
    <dbReference type="NCBI Taxonomy" id="29159"/>
    <lineage>
        <taxon>Eukaryota</taxon>
        <taxon>Metazoa</taxon>
        <taxon>Spiralia</taxon>
        <taxon>Lophotrochozoa</taxon>
        <taxon>Mollusca</taxon>
        <taxon>Bivalvia</taxon>
        <taxon>Autobranchia</taxon>
        <taxon>Pteriomorphia</taxon>
        <taxon>Ostreida</taxon>
        <taxon>Ostreoidea</taxon>
        <taxon>Ostreidae</taxon>
        <taxon>Magallana</taxon>
    </lineage>
</organism>
<dbReference type="Gene3D" id="3.90.190.10">
    <property type="entry name" value="Protein tyrosine phosphatase superfamily"/>
    <property type="match status" value="3"/>
</dbReference>
<dbReference type="PRINTS" id="PR00700">
    <property type="entry name" value="PRTYPHPHTASE"/>
</dbReference>
<dbReference type="AlphaFoldDB" id="A0A8W8P2Q1"/>
<evidence type="ECO:0000313" key="3">
    <source>
        <dbReference type="EnsemblMetazoa" id="G8480.1:cds"/>
    </source>
</evidence>
<dbReference type="PANTHER" id="PTHR19134">
    <property type="entry name" value="RECEPTOR-TYPE TYROSINE-PROTEIN PHOSPHATASE"/>
    <property type="match status" value="1"/>
</dbReference>
<evidence type="ECO:0000259" key="1">
    <source>
        <dbReference type="PROSITE" id="PS50055"/>
    </source>
</evidence>
<reference evidence="3" key="1">
    <citation type="submission" date="2022-08" db="UniProtKB">
        <authorList>
            <consortium name="EnsemblMetazoa"/>
        </authorList>
    </citation>
    <scope>IDENTIFICATION</scope>
    <source>
        <strain evidence="3">05x7-T-G4-1.051#20</strain>
    </source>
</reference>
<dbReference type="InterPro" id="IPR000387">
    <property type="entry name" value="Tyr_Pase_dom"/>
</dbReference>
<dbReference type="PROSITE" id="PS00383">
    <property type="entry name" value="TYR_PHOSPHATASE_1"/>
    <property type="match status" value="1"/>
</dbReference>
<dbReference type="EnsemblMetazoa" id="G8480.1">
    <property type="protein sequence ID" value="G8480.1:cds"/>
    <property type="gene ID" value="G8480"/>
</dbReference>
<proteinExistence type="predicted"/>